<evidence type="ECO:0008006" key="3">
    <source>
        <dbReference type="Google" id="ProtNLM"/>
    </source>
</evidence>
<dbReference type="Proteomes" id="UP001155241">
    <property type="component" value="Unassembled WGS sequence"/>
</dbReference>
<accession>A0A9X2FFC2</accession>
<name>A0A9X2FFC2_9BACT</name>
<reference evidence="1" key="1">
    <citation type="submission" date="2022-06" db="EMBL/GenBank/DDBJ databases">
        <title>Aeoliella straminimaris, a novel planctomycete from sediments.</title>
        <authorList>
            <person name="Vitorino I.R."/>
            <person name="Lage O.M."/>
        </authorList>
    </citation>
    <scope>NUCLEOTIDE SEQUENCE</scope>
    <source>
        <strain evidence="1">ICT_H6.2</strain>
    </source>
</reference>
<protein>
    <recommendedName>
        <fullName evidence="3">Tetratricopeptide repeat protein</fullName>
    </recommendedName>
</protein>
<evidence type="ECO:0000313" key="1">
    <source>
        <dbReference type="EMBL" id="MCO6047002.1"/>
    </source>
</evidence>
<dbReference type="EMBL" id="JAMXLR010000084">
    <property type="protein sequence ID" value="MCO6047002.1"/>
    <property type="molecule type" value="Genomic_DNA"/>
</dbReference>
<organism evidence="1 2">
    <name type="scientific">Aeoliella straminimaris</name>
    <dbReference type="NCBI Taxonomy" id="2954799"/>
    <lineage>
        <taxon>Bacteria</taxon>
        <taxon>Pseudomonadati</taxon>
        <taxon>Planctomycetota</taxon>
        <taxon>Planctomycetia</taxon>
        <taxon>Pirellulales</taxon>
        <taxon>Lacipirellulaceae</taxon>
        <taxon>Aeoliella</taxon>
    </lineage>
</organism>
<dbReference type="AlphaFoldDB" id="A0A9X2FFC2"/>
<keyword evidence="2" id="KW-1185">Reference proteome</keyword>
<proteinExistence type="predicted"/>
<gene>
    <name evidence="1" type="ORF">NG895_24145</name>
</gene>
<evidence type="ECO:0000313" key="2">
    <source>
        <dbReference type="Proteomes" id="UP001155241"/>
    </source>
</evidence>
<dbReference type="RefSeq" id="WP_252855115.1">
    <property type="nucleotide sequence ID" value="NZ_JAMXLR010000084.1"/>
</dbReference>
<comment type="caution">
    <text evidence="1">The sequence shown here is derived from an EMBL/GenBank/DDBJ whole genome shotgun (WGS) entry which is preliminary data.</text>
</comment>
<sequence>MSGSKLPDLWKTYLTQCQLGELLSSQGEIEEAETLLLKGCRSLKQCREKIPLTKREQHLSCLKTLVELYESRGDTEQSDHWRAELDSLSKE</sequence>